<name>A0A0E9RX54_ANGAN</name>
<accession>A0A0E9RX54</accession>
<evidence type="ECO:0000313" key="1">
    <source>
        <dbReference type="EMBL" id="JAH32960.1"/>
    </source>
</evidence>
<organism evidence="1">
    <name type="scientific">Anguilla anguilla</name>
    <name type="common">European freshwater eel</name>
    <name type="synonym">Muraena anguilla</name>
    <dbReference type="NCBI Taxonomy" id="7936"/>
    <lineage>
        <taxon>Eukaryota</taxon>
        <taxon>Metazoa</taxon>
        <taxon>Chordata</taxon>
        <taxon>Craniata</taxon>
        <taxon>Vertebrata</taxon>
        <taxon>Euteleostomi</taxon>
        <taxon>Actinopterygii</taxon>
        <taxon>Neopterygii</taxon>
        <taxon>Teleostei</taxon>
        <taxon>Anguilliformes</taxon>
        <taxon>Anguillidae</taxon>
        <taxon>Anguilla</taxon>
    </lineage>
</organism>
<dbReference type="AlphaFoldDB" id="A0A0E9RX54"/>
<reference evidence="1" key="1">
    <citation type="submission" date="2014-11" db="EMBL/GenBank/DDBJ databases">
        <authorList>
            <person name="Amaro Gonzalez C."/>
        </authorList>
    </citation>
    <scope>NUCLEOTIDE SEQUENCE</scope>
</reference>
<dbReference type="EMBL" id="GBXM01075617">
    <property type="protein sequence ID" value="JAH32960.1"/>
    <property type="molecule type" value="Transcribed_RNA"/>
</dbReference>
<sequence length="55" mass="6228">MYTGSRNIKKKKTTTKKDSVVPCLAPTVLASFHNAKIQLKMTSLPHNRLENWDVS</sequence>
<proteinExistence type="predicted"/>
<reference evidence="1" key="2">
    <citation type="journal article" date="2015" name="Fish Shellfish Immunol.">
        <title>Early steps in the European eel (Anguilla anguilla)-Vibrio vulnificus interaction in the gills: Role of the RtxA13 toxin.</title>
        <authorList>
            <person name="Callol A."/>
            <person name="Pajuelo D."/>
            <person name="Ebbesson L."/>
            <person name="Teles M."/>
            <person name="MacKenzie S."/>
            <person name="Amaro C."/>
        </authorList>
    </citation>
    <scope>NUCLEOTIDE SEQUENCE</scope>
</reference>
<protein>
    <submittedName>
        <fullName evidence="1">Uncharacterized protein</fullName>
    </submittedName>
</protein>